<dbReference type="PANTHER" id="PTHR37984:SF5">
    <property type="entry name" value="PROTEIN NYNRIN-LIKE"/>
    <property type="match status" value="1"/>
</dbReference>
<dbReference type="InterPro" id="IPR036397">
    <property type="entry name" value="RNaseH_sf"/>
</dbReference>
<accession>A0AAU9VFQ1</accession>
<feature type="domain" description="Integrase catalytic" evidence="1">
    <location>
        <begin position="29"/>
        <end position="144"/>
    </location>
</feature>
<dbReference type="PROSITE" id="PS50994">
    <property type="entry name" value="INTEGRASE"/>
    <property type="match status" value="1"/>
</dbReference>
<dbReference type="GO" id="GO:0015074">
    <property type="term" value="P:DNA integration"/>
    <property type="evidence" value="ECO:0007669"/>
    <property type="project" value="InterPro"/>
</dbReference>
<gene>
    <name evidence="2" type="ORF">EEDITHA_LOCUS22792</name>
</gene>
<dbReference type="EMBL" id="CAKOGL010000043">
    <property type="protein sequence ID" value="CAH2108896.1"/>
    <property type="molecule type" value="Genomic_DNA"/>
</dbReference>
<dbReference type="SUPFAM" id="SSF53098">
    <property type="entry name" value="Ribonuclease H-like"/>
    <property type="match status" value="1"/>
</dbReference>
<proteinExistence type="predicted"/>
<evidence type="ECO:0000259" key="1">
    <source>
        <dbReference type="PROSITE" id="PS50994"/>
    </source>
</evidence>
<evidence type="ECO:0000313" key="2">
    <source>
        <dbReference type="EMBL" id="CAH2108896.1"/>
    </source>
</evidence>
<evidence type="ECO:0000313" key="3">
    <source>
        <dbReference type="Proteomes" id="UP001153954"/>
    </source>
</evidence>
<name>A0AAU9VFQ1_EUPED</name>
<dbReference type="Gene3D" id="3.30.420.10">
    <property type="entry name" value="Ribonuclease H-like superfamily/Ribonuclease H"/>
    <property type="match status" value="1"/>
</dbReference>
<dbReference type="InterPro" id="IPR012337">
    <property type="entry name" value="RNaseH-like_sf"/>
</dbReference>
<keyword evidence="3" id="KW-1185">Reference proteome</keyword>
<dbReference type="Proteomes" id="UP001153954">
    <property type="component" value="Unassembled WGS sequence"/>
</dbReference>
<dbReference type="AlphaFoldDB" id="A0AAU9VFQ1"/>
<dbReference type="InterPro" id="IPR050951">
    <property type="entry name" value="Retrovirus_Pol_polyprotein"/>
</dbReference>
<reference evidence="2" key="1">
    <citation type="submission" date="2022-03" db="EMBL/GenBank/DDBJ databases">
        <authorList>
            <person name="Tunstrom K."/>
        </authorList>
    </citation>
    <scope>NUCLEOTIDE SEQUENCE</scope>
</reference>
<comment type="caution">
    <text evidence="2">The sequence shown here is derived from an EMBL/GenBank/DDBJ whole genome shotgun (WGS) entry which is preliminary data.</text>
</comment>
<dbReference type="GO" id="GO:0003676">
    <property type="term" value="F:nucleic acid binding"/>
    <property type="evidence" value="ECO:0007669"/>
    <property type="project" value="InterPro"/>
</dbReference>
<dbReference type="Pfam" id="PF00665">
    <property type="entry name" value="rve"/>
    <property type="match status" value="1"/>
</dbReference>
<sequence length="144" mass="16389">MRKYIEAYVKHCVPCQRYKPSNMKPAGLLQTTPINQRFETVAFDLFGPLPPTMNGKTWIFIIEDVATGWVELFAMETASAENCAKILMDDIFLRYGFPRKLISDNGPQFVSAVMQQLTYCLNIKHMLTPVYHPAANPVERKTGT</sequence>
<organism evidence="2 3">
    <name type="scientific">Euphydryas editha</name>
    <name type="common">Edith's checkerspot</name>
    <dbReference type="NCBI Taxonomy" id="104508"/>
    <lineage>
        <taxon>Eukaryota</taxon>
        <taxon>Metazoa</taxon>
        <taxon>Ecdysozoa</taxon>
        <taxon>Arthropoda</taxon>
        <taxon>Hexapoda</taxon>
        <taxon>Insecta</taxon>
        <taxon>Pterygota</taxon>
        <taxon>Neoptera</taxon>
        <taxon>Endopterygota</taxon>
        <taxon>Lepidoptera</taxon>
        <taxon>Glossata</taxon>
        <taxon>Ditrysia</taxon>
        <taxon>Papilionoidea</taxon>
        <taxon>Nymphalidae</taxon>
        <taxon>Nymphalinae</taxon>
        <taxon>Euphydryas</taxon>
    </lineage>
</organism>
<protein>
    <recommendedName>
        <fullName evidence="1">Integrase catalytic domain-containing protein</fullName>
    </recommendedName>
</protein>
<dbReference type="InterPro" id="IPR001584">
    <property type="entry name" value="Integrase_cat-core"/>
</dbReference>
<dbReference type="PANTHER" id="PTHR37984">
    <property type="entry name" value="PROTEIN CBG26694"/>
    <property type="match status" value="1"/>
</dbReference>